<keyword evidence="7" id="KW-0010">Activator</keyword>
<organism evidence="8 9">
    <name type="scientific">Rhizopus stolonifer</name>
    <name type="common">Rhizopus nigricans</name>
    <dbReference type="NCBI Taxonomy" id="4846"/>
    <lineage>
        <taxon>Eukaryota</taxon>
        <taxon>Fungi</taxon>
        <taxon>Fungi incertae sedis</taxon>
        <taxon>Mucoromycota</taxon>
        <taxon>Mucoromycotina</taxon>
        <taxon>Mucoromycetes</taxon>
        <taxon>Mucorales</taxon>
        <taxon>Mucorineae</taxon>
        <taxon>Rhizopodaceae</taxon>
        <taxon>Rhizopus</taxon>
    </lineage>
</organism>
<accession>A0A367KQJ7</accession>
<name>A0A367KQJ7_RHIST</name>
<dbReference type="GO" id="GO:0016592">
    <property type="term" value="C:mediator complex"/>
    <property type="evidence" value="ECO:0007669"/>
    <property type="project" value="InterPro"/>
</dbReference>
<dbReference type="EMBL" id="PJQM01000671">
    <property type="protein sequence ID" value="RCI04473.1"/>
    <property type="molecule type" value="Genomic_DNA"/>
</dbReference>
<reference evidence="8 9" key="1">
    <citation type="journal article" date="2018" name="G3 (Bethesda)">
        <title>Phylogenetic and Phylogenomic Definition of Rhizopus Species.</title>
        <authorList>
            <person name="Gryganskyi A.P."/>
            <person name="Golan J."/>
            <person name="Dolatabadi S."/>
            <person name="Mondo S."/>
            <person name="Robb S."/>
            <person name="Idnurm A."/>
            <person name="Muszewska A."/>
            <person name="Steczkiewicz K."/>
            <person name="Masonjones S."/>
            <person name="Liao H.L."/>
            <person name="Gajdeczka M.T."/>
            <person name="Anike F."/>
            <person name="Vuek A."/>
            <person name="Anishchenko I.M."/>
            <person name="Voigt K."/>
            <person name="de Hoog G.S."/>
            <person name="Smith M.E."/>
            <person name="Heitman J."/>
            <person name="Vilgalys R."/>
            <person name="Stajich J.E."/>
        </authorList>
    </citation>
    <scope>NUCLEOTIDE SEQUENCE [LARGE SCALE GENOMIC DNA]</scope>
    <source>
        <strain evidence="8 9">LSU 92-RS-03</strain>
    </source>
</reference>
<keyword evidence="5 7" id="KW-0804">Transcription</keyword>
<evidence type="ECO:0000256" key="2">
    <source>
        <dbReference type="ARBA" id="ARBA00009994"/>
    </source>
</evidence>
<comment type="subcellular location">
    <subcellularLocation>
        <location evidence="1 7">Nucleus</location>
    </subcellularLocation>
</comment>
<dbReference type="Gene3D" id="6.10.140.200">
    <property type="match status" value="1"/>
</dbReference>
<dbReference type="AlphaFoldDB" id="A0A367KQJ7"/>
<dbReference type="PANTHER" id="PTHR21428:SF11">
    <property type="entry name" value="MEDIATOR OF RNA POLYMERASE II TRANSCRIPTION SUBUNIT 7"/>
    <property type="match status" value="1"/>
</dbReference>
<sequence length="197" mass="23193">MDEQHSARSAWPDPPNYYKRYTSENLEQLKQAKKIGVFPEQPLTAPLNSEFLLKELEPPVPPTDEYTVFDQKWQINDRLPTLEELQVKQLYPESGDIDRVKELKKLNRSLITQFLNLLDVLVKKPDEFGRNIENISNIFINMHHILNAYRPHQARETLRLLMETQLAKKRQQTLELRAKSKEATDFLQGLQIVKKEE</sequence>
<proteinExistence type="inferred from homology"/>
<comment type="function">
    <text evidence="7">Component of the Mediator complex, a coactivator involved in the regulated transcription of nearly all RNA polymerase II-dependent genes. Mediator functions as a bridge to convey information from gene-specific regulatory proteins to the basal RNA polymerase II transcription machinery.</text>
</comment>
<evidence type="ECO:0000256" key="5">
    <source>
        <dbReference type="ARBA" id="ARBA00023163"/>
    </source>
</evidence>
<dbReference type="Gene3D" id="6.10.140.1520">
    <property type="match status" value="1"/>
</dbReference>
<evidence type="ECO:0000313" key="8">
    <source>
        <dbReference type="EMBL" id="RCI04473.1"/>
    </source>
</evidence>
<evidence type="ECO:0000256" key="3">
    <source>
        <dbReference type="ARBA" id="ARBA00020631"/>
    </source>
</evidence>
<dbReference type="STRING" id="4846.A0A367KQJ7"/>
<protein>
    <recommendedName>
        <fullName evidence="3 7">Mediator of RNA polymerase II transcription subunit 7</fullName>
    </recommendedName>
</protein>
<keyword evidence="6 7" id="KW-0539">Nucleus</keyword>
<evidence type="ECO:0000256" key="7">
    <source>
        <dbReference type="RuleBase" id="RU364060"/>
    </source>
</evidence>
<dbReference type="OrthoDB" id="10253553at2759"/>
<dbReference type="SUPFAM" id="SSF140718">
    <property type="entry name" value="Mediator hinge subcomplex-like"/>
    <property type="match status" value="1"/>
</dbReference>
<evidence type="ECO:0000256" key="1">
    <source>
        <dbReference type="ARBA" id="ARBA00004123"/>
    </source>
</evidence>
<dbReference type="Proteomes" id="UP000253551">
    <property type="component" value="Unassembled WGS sequence"/>
</dbReference>
<comment type="similarity">
    <text evidence="2 7">Belongs to the Mediator complex subunit 7 family.</text>
</comment>
<keyword evidence="4 7" id="KW-0805">Transcription regulation</keyword>
<dbReference type="PANTHER" id="PTHR21428">
    <property type="entry name" value="MEDIATOR OF RNA POLYMERASE II TRANSCRIPTION SUBUNIT 7"/>
    <property type="match status" value="1"/>
</dbReference>
<evidence type="ECO:0000256" key="6">
    <source>
        <dbReference type="ARBA" id="ARBA00023242"/>
    </source>
</evidence>
<dbReference type="Pfam" id="PF05983">
    <property type="entry name" value="Med7"/>
    <property type="match status" value="1"/>
</dbReference>
<dbReference type="GO" id="GO:0003712">
    <property type="term" value="F:transcription coregulator activity"/>
    <property type="evidence" value="ECO:0007669"/>
    <property type="project" value="InterPro"/>
</dbReference>
<dbReference type="GO" id="GO:0070847">
    <property type="term" value="C:core mediator complex"/>
    <property type="evidence" value="ECO:0007669"/>
    <property type="project" value="TreeGrafter"/>
</dbReference>
<gene>
    <name evidence="8" type="primary">MED7</name>
    <name evidence="8" type="ORF">CU098_010290</name>
</gene>
<dbReference type="InterPro" id="IPR037212">
    <property type="entry name" value="Med7/Med21-like"/>
</dbReference>
<dbReference type="GO" id="GO:0006357">
    <property type="term" value="P:regulation of transcription by RNA polymerase II"/>
    <property type="evidence" value="ECO:0007669"/>
    <property type="project" value="InterPro"/>
</dbReference>
<dbReference type="InterPro" id="IPR009244">
    <property type="entry name" value="Mediatior_Med7"/>
</dbReference>
<evidence type="ECO:0000313" key="9">
    <source>
        <dbReference type="Proteomes" id="UP000253551"/>
    </source>
</evidence>
<keyword evidence="9" id="KW-1185">Reference proteome</keyword>
<comment type="caution">
    <text evidence="8">The sequence shown here is derived from an EMBL/GenBank/DDBJ whole genome shotgun (WGS) entry which is preliminary data.</text>
</comment>
<evidence type="ECO:0000256" key="4">
    <source>
        <dbReference type="ARBA" id="ARBA00023015"/>
    </source>
</evidence>
<dbReference type="InterPro" id="IPR044888">
    <property type="entry name" value="Mediatior_Med7_sf"/>
</dbReference>
<comment type="subunit">
    <text evidence="7">Component of the Mediator complex.</text>
</comment>